<evidence type="ECO:0000256" key="1">
    <source>
        <dbReference type="ARBA" id="ARBA00022729"/>
    </source>
</evidence>
<feature type="domain" description="G5" evidence="2">
    <location>
        <begin position="102"/>
        <end position="182"/>
    </location>
</feature>
<reference evidence="3 4" key="1">
    <citation type="submission" date="2018-09" db="EMBL/GenBank/DDBJ databases">
        <title>Discovery and Ecogenomic Context for Candidatus Cryosericales, a Global Caldiserica Order Active in Thawing Permafrost.</title>
        <authorList>
            <person name="Martinez M.A."/>
            <person name="Woodcroft B.J."/>
            <person name="Ignacio Espinoza J.C."/>
            <person name="Zayed A."/>
            <person name="Singleton C.M."/>
            <person name="Boyd J."/>
            <person name="Li Y.-F."/>
            <person name="Purvine S."/>
            <person name="Maughan H."/>
            <person name="Hodgkins S.B."/>
            <person name="Anderson D."/>
            <person name="Sederholm M."/>
            <person name="Temperton B."/>
            <person name="Saleska S.R."/>
            <person name="Tyson G.W."/>
            <person name="Rich V.I."/>
        </authorList>
    </citation>
    <scope>NUCLEOTIDE SEQUENCE [LARGE SCALE GENOMIC DNA]</scope>
    <source>
        <strain evidence="3 4">SMC7</strain>
    </source>
</reference>
<dbReference type="Proteomes" id="UP000266328">
    <property type="component" value="Unassembled WGS sequence"/>
</dbReference>
<evidence type="ECO:0000313" key="3">
    <source>
        <dbReference type="EMBL" id="RIE06289.1"/>
    </source>
</evidence>
<dbReference type="PANTHER" id="PTHR39160:SF4">
    <property type="entry name" value="RESUSCITATION-PROMOTING FACTOR RPFB"/>
    <property type="match status" value="1"/>
</dbReference>
<accession>A0A398CYG1</accession>
<protein>
    <recommendedName>
        <fullName evidence="2">G5 domain-containing protein</fullName>
    </recommendedName>
</protein>
<proteinExistence type="predicted"/>
<dbReference type="PANTHER" id="PTHR39160">
    <property type="entry name" value="CELL WALL-BINDING PROTEIN YOCH"/>
    <property type="match status" value="1"/>
</dbReference>
<gene>
    <name evidence="3" type="ORF">SMC7_02980</name>
</gene>
<keyword evidence="4" id="KW-1185">Reference proteome</keyword>
<dbReference type="CDD" id="cd14667">
    <property type="entry name" value="3D_containing_proteins"/>
    <property type="match status" value="1"/>
</dbReference>
<dbReference type="InterPro" id="IPR011098">
    <property type="entry name" value="G5_dom"/>
</dbReference>
<dbReference type="GO" id="GO:0004553">
    <property type="term" value="F:hydrolase activity, hydrolyzing O-glycosyl compounds"/>
    <property type="evidence" value="ECO:0007669"/>
    <property type="project" value="InterPro"/>
</dbReference>
<dbReference type="SMART" id="SM01208">
    <property type="entry name" value="G5"/>
    <property type="match status" value="1"/>
</dbReference>
<comment type="caution">
    <text evidence="3">The sequence shown here is derived from an EMBL/GenBank/DDBJ whole genome shotgun (WGS) entry which is preliminary data.</text>
</comment>
<dbReference type="Gene3D" id="2.40.40.10">
    <property type="entry name" value="RlpA-like domain"/>
    <property type="match status" value="1"/>
</dbReference>
<dbReference type="InterPro" id="IPR051933">
    <property type="entry name" value="Resuscitation_pf_RpfB"/>
</dbReference>
<dbReference type="AlphaFoldDB" id="A0A398CYG1"/>
<organism evidence="3 4">
    <name type="scientific">Candidatus Cryosericum terrychapinii</name>
    <dbReference type="NCBI Taxonomy" id="2290919"/>
    <lineage>
        <taxon>Bacteria</taxon>
        <taxon>Pseudomonadati</taxon>
        <taxon>Caldisericota/Cryosericota group</taxon>
        <taxon>Candidatus Cryosericota</taxon>
        <taxon>Candidatus Cryosericia</taxon>
        <taxon>Candidatus Cryosericales</taxon>
        <taxon>Candidatus Cryosericaceae</taxon>
        <taxon>Candidatus Cryosericum</taxon>
    </lineage>
</organism>
<dbReference type="GO" id="GO:0019867">
    <property type="term" value="C:outer membrane"/>
    <property type="evidence" value="ECO:0007669"/>
    <property type="project" value="InterPro"/>
</dbReference>
<keyword evidence="1" id="KW-0732">Signal</keyword>
<dbReference type="Gene3D" id="2.20.230.10">
    <property type="entry name" value="Resuscitation-promoting factor rpfb"/>
    <property type="match status" value="1"/>
</dbReference>
<dbReference type="SUPFAM" id="SSF50685">
    <property type="entry name" value="Barwin-like endoglucanases"/>
    <property type="match status" value="1"/>
</dbReference>
<dbReference type="InterPro" id="IPR059180">
    <property type="entry name" value="3D_YorM"/>
</dbReference>
<evidence type="ECO:0000259" key="2">
    <source>
        <dbReference type="PROSITE" id="PS51109"/>
    </source>
</evidence>
<dbReference type="InterPro" id="IPR010611">
    <property type="entry name" value="3D_dom"/>
</dbReference>
<dbReference type="GO" id="GO:0009254">
    <property type="term" value="P:peptidoglycan turnover"/>
    <property type="evidence" value="ECO:0007669"/>
    <property type="project" value="InterPro"/>
</dbReference>
<dbReference type="PROSITE" id="PS51109">
    <property type="entry name" value="G5"/>
    <property type="match status" value="1"/>
</dbReference>
<dbReference type="RefSeq" id="WP_119088891.1">
    <property type="nucleotide sequence ID" value="NZ_QXIS01000016.1"/>
</dbReference>
<dbReference type="OrthoDB" id="9798935at2"/>
<dbReference type="Pfam" id="PF06725">
    <property type="entry name" value="3D"/>
    <property type="match status" value="1"/>
</dbReference>
<name>A0A398CYG1_9BACT</name>
<dbReference type="EMBL" id="QXIS01000016">
    <property type="protein sequence ID" value="RIE06289.1"/>
    <property type="molecule type" value="Genomic_DNA"/>
</dbReference>
<dbReference type="InterPro" id="IPR036908">
    <property type="entry name" value="RlpA-like_sf"/>
</dbReference>
<evidence type="ECO:0000313" key="4">
    <source>
        <dbReference type="Proteomes" id="UP000266328"/>
    </source>
</evidence>
<dbReference type="Pfam" id="PF07501">
    <property type="entry name" value="G5"/>
    <property type="match status" value="1"/>
</dbReference>
<sequence length="282" mass="30207">MSTGRARHLTVAVTAVVSGALLLSMRSSAPMNLVARRTVQATSLNAVQIATDAGIVLGPGAGVVVQDVCVGIELLTHRQQMIRVLRDGPSWDVSRAVGPVRLVQVSQRTVTVRERVPYDLRYVPEQSAARGQVVVWKPGTGGVRQRVFRLLYENGALVSRALVSDSLVAPPAGDALAVGKSVYRGGATNEFFMEATAYSPTVQETDGNPWMTASGMKSGRGVVAVDPKVIPLGSKLYVEGYGYAIAGDTGGAIKGNRIDVFFYSSDEMAKWGRRWARVFVLE</sequence>